<evidence type="ECO:0000256" key="4">
    <source>
        <dbReference type="ARBA" id="ARBA00022806"/>
    </source>
</evidence>
<keyword evidence="3" id="KW-0378">Hydrolase</keyword>
<name>A0A0K0GJP5_XANOP</name>
<dbReference type="KEGG" id="xop:PXO_00472"/>
<evidence type="ECO:0000259" key="6">
    <source>
        <dbReference type="Pfam" id="PF13086"/>
    </source>
</evidence>
<evidence type="ECO:0000259" key="7">
    <source>
        <dbReference type="Pfam" id="PF13087"/>
    </source>
</evidence>
<dbReference type="GO" id="GO:0005524">
    <property type="term" value="F:ATP binding"/>
    <property type="evidence" value="ECO:0007669"/>
    <property type="project" value="UniProtKB-KW"/>
</dbReference>
<dbReference type="Pfam" id="PF13087">
    <property type="entry name" value="AAA_12"/>
    <property type="match status" value="1"/>
</dbReference>
<dbReference type="InterPro" id="IPR027417">
    <property type="entry name" value="P-loop_NTPase"/>
</dbReference>
<protein>
    <submittedName>
        <fullName evidence="8">Uncharacterized protein</fullName>
    </submittedName>
</protein>
<dbReference type="eggNOG" id="COG1112">
    <property type="taxonomic scope" value="Bacteria"/>
</dbReference>
<feature type="domain" description="DNA2/NAM7 helicase helicase" evidence="6">
    <location>
        <begin position="723"/>
        <end position="782"/>
    </location>
</feature>
<gene>
    <name evidence="8" type="ordered locus">PXO_00472</name>
</gene>
<accession>A0A0K0GJP5</accession>
<dbReference type="Pfam" id="PF13086">
    <property type="entry name" value="AAA_11"/>
    <property type="match status" value="1"/>
</dbReference>
<sequence>MMFGMVDPVDQAALDYWHGVEFFNIYDLDEQLEKARKHRPVHLLGPEQMIDGTWDSASVAPRLLYLLPFPATEATRIVAAQLSEPEASSIVNARDSELCADGFTCFAKLKLSANGRPNFGAISFSALPWAIGQLQAGSLDRLSMRQFEQETTALRYELIQECGAATPEFDAAALSALVERLVQWAGYRPPAGSAWAWMEVLQEPETAAASAAVSEAAAIEGDASGEDAAEDLPILNSFFVHDLNQAKGMLRQPAPPRALQAYLAGIDVPKLDLDSAHGHSHILQTLRPTSSIAGRWPSLPDQCQSLMQQFALNKMKALEPGQILAVNGPPGTGKTTLLRDLIAHLVVERAGVLAGLADVRQGLSSETLELPFLGKGKPMYKLAPALTGYEIVVASTNNGAVENLSLELPQCSGIDPALLDSLRYFQPVATKYAGSHASKPWAAPQLPVWGLVSAALGKKANCTRFNDIFGYRAATPDKPPEKYLADAKVDHAAWDNANAQTYWRYRKQLNAPMSFKTAQEKFIDARAAYNKEHAVLVRLEASLAQLHADWERAGFLCEALPAFDSLPLAELAAAAGALAQRSQEDADGLERRLLPKWLRWLSQIFDAKRYQQWCTYCDLASALRRLAQDTETFAQQCAAADVAIWDGGSLDSHANQVNAFWQGPRLNQSRNALFAAAMALHEAFFLNAQPTIGLAISDLLSRPSESGNDATALWQWLFMLTPVVSTTFASVRRQFAGVGSEELGWLIVDEAGQAPPQATVGAMMRAQRVVVVGDPLQIPPVVPHGTRLLQLLGNHWLGQQYARYAVDKNSVQTLADRAYAFGVRHPASPDSFIGVPLVMHRRCDAPMFGIANQIAYANRMKHAKNGIATLHPRLGPSSWWHVDAISGNGSKFVPAQARRLFAALVDLYVSQAGACDRRLPDVFVITPFREVRSGLCTLLCTRANWEQALAGRSIPVPTKANLEKFRSNIGTVHTFQGKECDIVFFVLGCDSSHSGAINWASGEPNILNVAVTRAKKHLYVIGDRNLWGGKPYFDTALAMLNDFHARHAA</sequence>
<comment type="similarity">
    <text evidence="1">Belongs to the DNA2/NAM7 helicase family.</text>
</comment>
<dbReference type="InterPro" id="IPR041679">
    <property type="entry name" value="DNA2/NAM7-like_C"/>
</dbReference>
<dbReference type="eggNOG" id="COG2401">
    <property type="taxonomic scope" value="Bacteria"/>
</dbReference>
<evidence type="ECO:0000313" key="8">
    <source>
        <dbReference type="EMBL" id="ACD58489.1"/>
    </source>
</evidence>
<reference evidence="8 9" key="1">
    <citation type="journal article" date="2008" name="BMC Genomics">
        <title>Genome sequence and rapid evolution of the rice pathogen Xanthomonas oryzae pv. oryzae PXO99A.</title>
        <authorList>
            <person name="Salzberg S.L."/>
            <person name="Sommer D.D."/>
            <person name="Schatz M.C."/>
            <person name="Phillippy A.M."/>
            <person name="Rabinowicz P.D."/>
            <person name="Tsuge S."/>
            <person name="Furutani A."/>
            <person name="Ochiai H."/>
            <person name="Delcher A.L."/>
            <person name="Kelley D."/>
            <person name="Madupu R."/>
            <person name="Puiu D."/>
            <person name="Radune D."/>
            <person name="Shumway M."/>
            <person name="Trapnell C."/>
            <person name="Aparna G."/>
            <person name="Jha G."/>
            <person name="Pandey A."/>
            <person name="Patil P.B."/>
            <person name="Ishihara H."/>
            <person name="Meyer D.F."/>
            <person name="Szurek B."/>
            <person name="Verdier V."/>
            <person name="Koebnik R."/>
            <person name="Dow J.M."/>
            <person name="Ryan R.P."/>
            <person name="Hirata H."/>
            <person name="Tsuyumu S."/>
            <person name="Won Lee S."/>
            <person name="Seo Y.S."/>
            <person name="Sriariyanum M."/>
            <person name="Ronald P.C."/>
            <person name="Sonti R.V."/>
            <person name="Van Sluys M.A."/>
            <person name="Leach J.E."/>
            <person name="White F.F."/>
            <person name="Bogdanove A.J."/>
        </authorList>
    </citation>
    <scope>NUCLEOTIDE SEQUENCE [LARGE SCALE GENOMIC DNA]</scope>
    <source>
        <strain evidence="8 9">PXO99A</strain>
    </source>
</reference>
<keyword evidence="4" id="KW-0347">Helicase</keyword>
<evidence type="ECO:0000256" key="1">
    <source>
        <dbReference type="ARBA" id="ARBA00007913"/>
    </source>
</evidence>
<proteinExistence type="inferred from homology"/>
<dbReference type="PANTHER" id="PTHR43788">
    <property type="entry name" value="DNA2/NAM7 HELICASE FAMILY MEMBER"/>
    <property type="match status" value="1"/>
</dbReference>
<dbReference type="Proteomes" id="UP000001740">
    <property type="component" value="Chromosome"/>
</dbReference>
<feature type="domain" description="DNA2/NAM7 helicase-like C-terminal" evidence="7">
    <location>
        <begin position="873"/>
        <end position="1024"/>
    </location>
</feature>
<keyword evidence="5" id="KW-0067">ATP-binding</keyword>
<evidence type="ECO:0000256" key="2">
    <source>
        <dbReference type="ARBA" id="ARBA00022741"/>
    </source>
</evidence>
<evidence type="ECO:0000313" key="9">
    <source>
        <dbReference type="Proteomes" id="UP000001740"/>
    </source>
</evidence>
<dbReference type="PANTHER" id="PTHR43788:SF8">
    <property type="entry name" value="DNA-BINDING PROTEIN SMUBP-2"/>
    <property type="match status" value="1"/>
</dbReference>
<dbReference type="EMBL" id="CP000967">
    <property type="protein sequence ID" value="ACD58489.1"/>
    <property type="molecule type" value="Genomic_DNA"/>
</dbReference>
<dbReference type="HOGENOM" id="CLU_004155_0_1_6"/>
<keyword evidence="2" id="KW-0547">Nucleotide-binding</keyword>
<dbReference type="InterPro" id="IPR050534">
    <property type="entry name" value="Coronavir_polyprotein_1ab"/>
</dbReference>
<dbReference type="SUPFAM" id="SSF52540">
    <property type="entry name" value="P-loop containing nucleoside triphosphate hydrolases"/>
    <property type="match status" value="1"/>
</dbReference>
<dbReference type="GO" id="GO:0016787">
    <property type="term" value="F:hydrolase activity"/>
    <property type="evidence" value="ECO:0007669"/>
    <property type="project" value="UniProtKB-KW"/>
</dbReference>
<dbReference type="GO" id="GO:0043139">
    <property type="term" value="F:5'-3' DNA helicase activity"/>
    <property type="evidence" value="ECO:0007669"/>
    <property type="project" value="TreeGrafter"/>
</dbReference>
<dbReference type="CDD" id="cd00267">
    <property type="entry name" value="ABC_ATPase"/>
    <property type="match status" value="1"/>
</dbReference>
<dbReference type="AlphaFoldDB" id="A0A0K0GJP5"/>
<dbReference type="Gene3D" id="3.40.50.300">
    <property type="entry name" value="P-loop containing nucleotide triphosphate hydrolases"/>
    <property type="match status" value="3"/>
</dbReference>
<organism evidence="8 9">
    <name type="scientific">Xanthomonas oryzae pv. oryzae (strain PXO99A)</name>
    <dbReference type="NCBI Taxonomy" id="360094"/>
    <lineage>
        <taxon>Bacteria</taxon>
        <taxon>Pseudomonadati</taxon>
        <taxon>Pseudomonadota</taxon>
        <taxon>Gammaproteobacteria</taxon>
        <taxon>Lysobacterales</taxon>
        <taxon>Lysobacteraceae</taxon>
        <taxon>Xanthomonas</taxon>
    </lineage>
</organism>
<evidence type="ECO:0000256" key="5">
    <source>
        <dbReference type="ARBA" id="ARBA00022840"/>
    </source>
</evidence>
<dbReference type="InterPro" id="IPR041677">
    <property type="entry name" value="DNA2/NAM7_AAA_11"/>
</dbReference>
<evidence type="ECO:0000256" key="3">
    <source>
        <dbReference type="ARBA" id="ARBA00022801"/>
    </source>
</evidence>